<dbReference type="EMBL" id="JABDTM020024259">
    <property type="protein sequence ID" value="KAH0814459.1"/>
    <property type="molecule type" value="Genomic_DNA"/>
</dbReference>
<feature type="region of interest" description="Disordered" evidence="1">
    <location>
        <begin position="751"/>
        <end position="792"/>
    </location>
</feature>
<dbReference type="PROSITE" id="PS50878">
    <property type="entry name" value="RT_POL"/>
    <property type="match status" value="1"/>
</dbReference>
<protein>
    <recommendedName>
        <fullName evidence="2">Reverse transcriptase domain-containing protein</fullName>
    </recommendedName>
</protein>
<accession>A0A8J6HH02</accession>
<proteinExistence type="predicted"/>
<dbReference type="InterPro" id="IPR000477">
    <property type="entry name" value="RT_dom"/>
</dbReference>
<dbReference type="PANTHER" id="PTHR33273:SF2">
    <property type="entry name" value="ENDONUCLEASE_EXONUCLEASE_PHOSPHATASE DOMAIN-CONTAINING PROTEIN"/>
    <property type="match status" value="1"/>
</dbReference>
<sequence>MHIGNEANDPDLICYGKTDWSKFTEHNAATLGNIPRIHTEEDLERAVEWLENGIKTSIDAVTKRFSEPRTRFTVPQHIVELIRAKIRGRKVARRTGFPMDRTTANRLQFEVKQALSDFRNEQWERKLDSLNVEDNSIWKMVKLLRNNRKPLPPIHGAHGMVYTDEEKAEAFADSLELQCRANFANADLDHVEKVEEQAEQIADEAGCGTFQLAGKPPTSSSFRNQERTQSSRKIIVQSVYSQHANHTIPDEQFGFRPKHSTTDQLLRVTEYASVGFERKHVTGVVFLDVAKAFDTVWHDELVFKLRESNVPLAMTQLIQSFLEKHSFRAKINDTLSEPHPIEAGVPQGSVLSPLLYAAFTADIPKTRNTTLAMYADDTAIMTRSKSPDWQLYTCKKPRRPSRRGSVAGGSKYVAPEGQVRMFGEDIPWKGQVKYLGVVIDKRLAFIPHVNYAVGKGKMVTGQLSPLTCRRSKMSIKNKLVLYKSVVLPTMTYASAAWGHVSDAQLHKLQVIQNQFLRRTFNAPWFVRNDQLHREAKVPMLKELLLEITQRTFEKAKEHENPLVREAVDYDEAGPSRFRQPYGLTYELLVSLVHSYEPDQMMEELQMLRELVVTLRKERDDTLALLATSDVRSHIAEDDDDDDPKMKVSPSTPPTPESDQAEPSTSVEEIVEPANGAPFVEVRTRQGTSIRGSPKGQEDQNGPDPSGLAAGVNQLSSHAKSGGKPAANKIPPIIFKATTPCSCQAISPSTECREEAQHGKKLSDGERQKTRRERKCPHGHSSWKSARSPPQSPLWLLNANTRGETTVPTVLEEEQPFTCAAHPQYQIALPVLQNLEATAVRIATVNGPLTIISCYHPPQILLRENDITEILEIPAPRANRNGRILLEFADNTDMLIEAPPEPTYYDARDFHADILDIALVKNVPFQLRLHASQALDSDHVPVLMHIGDEANDRNPNPHVQNINWPRFTELMELEYGPVPRIQTVDDLERATGTLERKITIAITHSTRIRVEPRHKNKNNVPQWIVDLIRAKNLARRLAPASPKPVRDAVDRREANRLGNEVKYALIDHGNDLWERKLESLTAEDNSIWRMAKALRSNRKPLPPIHGTRGLVFSNEEKAEAFADSLELQCRPNMEDADLDHIEQIERQVRDILSRQTQTSATPTSPAKVRKIMGSLKVKKAPGPDNIPNKALKLLPDKVVVALTRIINASLRLFHFPSWWKKANVIFIPKPEKDPKFPQNHRPISLLSSIGKVLEKIILTRLVRATNENQILPDEQFGFRPQHSTSDQIIHVTEFIAKSNCCNF</sequence>
<dbReference type="PANTHER" id="PTHR33273">
    <property type="entry name" value="DOMAIN-CONTAINING PROTEIN, PUTATIVE-RELATED"/>
    <property type="match status" value="1"/>
</dbReference>
<dbReference type="InterPro" id="IPR043502">
    <property type="entry name" value="DNA/RNA_pol_sf"/>
</dbReference>
<dbReference type="SUPFAM" id="SSF56219">
    <property type="entry name" value="DNase I-like"/>
    <property type="match status" value="1"/>
</dbReference>
<feature type="compositionally biased region" description="Basic and acidic residues" evidence="1">
    <location>
        <begin position="751"/>
        <end position="767"/>
    </location>
</feature>
<feature type="region of interest" description="Disordered" evidence="1">
    <location>
        <begin position="633"/>
        <end position="726"/>
    </location>
</feature>
<feature type="domain" description="Reverse transcriptase" evidence="2">
    <location>
        <begin position="172"/>
        <end position="439"/>
    </location>
</feature>
<dbReference type="InterPro" id="IPR036691">
    <property type="entry name" value="Endo/exonu/phosph_ase_sf"/>
</dbReference>
<evidence type="ECO:0000256" key="1">
    <source>
        <dbReference type="SAM" id="MobiDB-lite"/>
    </source>
</evidence>
<reference evidence="3" key="2">
    <citation type="submission" date="2021-08" db="EMBL/GenBank/DDBJ databases">
        <authorList>
            <person name="Eriksson T."/>
        </authorList>
    </citation>
    <scope>NUCLEOTIDE SEQUENCE</scope>
    <source>
        <strain evidence="3">Stoneville</strain>
        <tissue evidence="3">Whole head</tissue>
    </source>
</reference>
<dbReference type="SUPFAM" id="SSF56672">
    <property type="entry name" value="DNA/RNA polymerases"/>
    <property type="match status" value="2"/>
</dbReference>
<evidence type="ECO:0000313" key="4">
    <source>
        <dbReference type="Proteomes" id="UP000719412"/>
    </source>
</evidence>
<dbReference type="Pfam" id="PF00078">
    <property type="entry name" value="RVT_1"/>
    <property type="match status" value="2"/>
</dbReference>
<evidence type="ECO:0000313" key="3">
    <source>
        <dbReference type="EMBL" id="KAH0814459.1"/>
    </source>
</evidence>
<organism evidence="3 4">
    <name type="scientific">Tenebrio molitor</name>
    <name type="common">Yellow mealworm beetle</name>
    <dbReference type="NCBI Taxonomy" id="7067"/>
    <lineage>
        <taxon>Eukaryota</taxon>
        <taxon>Metazoa</taxon>
        <taxon>Ecdysozoa</taxon>
        <taxon>Arthropoda</taxon>
        <taxon>Hexapoda</taxon>
        <taxon>Insecta</taxon>
        <taxon>Pterygota</taxon>
        <taxon>Neoptera</taxon>
        <taxon>Endopterygota</taxon>
        <taxon>Coleoptera</taxon>
        <taxon>Polyphaga</taxon>
        <taxon>Cucujiformia</taxon>
        <taxon>Tenebrionidae</taxon>
        <taxon>Tenebrio</taxon>
    </lineage>
</organism>
<gene>
    <name evidence="3" type="ORF">GEV33_008332</name>
</gene>
<feature type="compositionally biased region" description="Polar residues" evidence="1">
    <location>
        <begin position="656"/>
        <end position="666"/>
    </location>
</feature>
<reference evidence="3" key="1">
    <citation type="journal article" date="2020" name="J Insects Food Feed">
        <title>The yellow mealworm (Tenebrio molitor) genome: a resource for the emerging insects as food and feed industry.</title>
        <authorList>
            <person name="Eriksson T."/>
            <person name="Andere A."/>
            <person name="Kelstrup H."/>
            <person name="Emery V."/>
            <person name="Picard C."/>
        </authorList>
    </citation>
    <scope>NUCLEOTIDE SEQUENCE</scope>
    <source>
        <strain evidence="3">Stoneville</strain>
        <tissue evidence="3">Whole head</tissue>
    </source>
</reference>
<dbReference type="GO" id="GO:0071897">
    <property type="term" value="P:DNA biosynthetic process"/>
    <property type="evidence" value="ECO:0007669"/>
    <property type="project" value="UniProtKB-ARBA"/>
</dbReference>
<keyword evidence="4" id="KW-1185">Reference proteome</keyword>
<dbReference type="CDD" id="cd01650">
    <property type="entry name" value="RT_nLTR_like"/>
    <property type="match status" value="1"/>
</dbReference>
<evidence type="ECO:0000259" key="2">
    <source>
        <dbReference type="PROSITE" id="PS50878"/>
    </source>
</evidence>
<feature type="compositionally biased region" description="Basic residues" evidence="1">
    <location>
        <begin position="768"/>
        <end position="777"/>
    </location>
</feature>
<dbReference type="Proteomes" id="UP000719412">
    <property type="component" value="Unassembled WGS sequence"/>
</dbReference>
<name>A0A8J6HH02_TENMO</name>
<comment type="caution">
    <text evidence="3">The sequence shown here is derived from an EMBL/GenBank/DDBJ whole genome shotgun (WGS) entry which is preliminary data.</text>
</comment>